<keyword evidence="5" id="KW-0804">Transcription</keyword>
<dbReference type="OMA" id="HTGSIHW"/>
<dbReference type="GO" id="GO:0006362">
    <property type="term" value="P:transcription elongation by RNA polymerase I"/>
    <property type="evidence" value="ECO:0000318"/>
    <property type="project" value="GO_Central"/>
</dbReference>
<feature type="compositionally biased region" description="Basic and acidic residues" evidence="7">
    <location>
        <begin position="213"/>
        <end position="225"/>
    </location>
</feature>
<dbReference type="Pfam" id="PF17875">
    <property type="entry name" value="RPA43_OB"/>
    <property type="match status" value="1"/>
</dbReference>
<evidence type="ECO:0000256" key="3">
    <source>
        <dbReference type="ARBA" id="ARBA00022478"/>
    </source>
</evidence>
<dbReference type="OrthoDB" id="10250504at2759"/>
<dbReference type="Proteomes" id="UP000054558">
    <property type="component" value="Unassembled WGS sequence"/>
</dbReference>
<proteinExistence type="inferred from homology"/>
<evidence type="ECO:0000259" key="8">
    <source>
        <dbReference type="Pfam" id="PF03876"/>
    </source>
</evidence>
<keyword evidence="6" id="KW-0539">Nucleus</keyword>
<evidence type="ECO:0000259" key="9">
    <source>
        <dbReference type="Pfam" id="PF17875"/>
    </source>
</evidence>
<sequence length="280" mass="30360">MPSLAVPYLRQVQAKLRIEMHPSQAEDVKVAVREHLNTLLMRYNEEFGGVVLAYSDVVLLGRKGRILTTLSPYIHLDLTARLLVFAPAAQNVLAGSVNKVGPAHIGLLALGAFNASIRADEIGDAFQYDPDASAWVDGSSRIAVGTEVDFAVDRVHDEGNFLSLSGSLLLPGTGPRTLSEAREAVDGAADATQSASKRKRKKAEQTPVTNGLPKEKDPIAVREPQEGQADEPAGNGTKKKKRRKAKEGESQEGTSGKEVSQEFRNFVEEHKRKGKDKSKL</sequence>
<evidence type="ECO:0000256" key="5">
    <source>
        <dbReference type="ARBA" id="ARBA00023163"/>
    </source>
</evidence>
<evidence type="ECO:0000313" key="11">
    <source>
        <dbReference type="Proteomes" id="UP000054558"/>
    </source>
</evidence>
<dbReference type="InterPro" id="IPR036898">
    <property type="entry name" value="RNA_pol_Rpb7-like_N_sf"/>
</dbReference>
<dbReference type="InterPro" id="IPR045113">
    <property type="entry name" value="Rpb7-like"/>
</dbReference>
<accession>A0A1Y1HMN1</accession>
<dbReference type="STRING" id="105231.A0A1Y1HMN1"/>
<evidence type="ECO:0000256" key="2">
    <source>
        <dbReference type="ARBA" id="ARBA00005930"/>
    </source>
</evidence>
<dbReference type="PANTHER" id="PTHR12709">
    <property type="entry name" value="DNA-DIRECTED RNA POLYMERASE II, III"/>
    <property type="match status" value="1"/>
</dbReference>
<dbReference type="GO" id="GO:0006352">
    <property type="term" value="P:DNA-templated transcription initiation"/>
    <property type="evidence" value="ECO:0007669"/>
    <property type="project" value="InterPro"/>
</dbReference>
<feature type="compositionally biased region" description="Basic and acidic residues" evidence="7">
    <location>
        <begin position="259"/>
        <end position="280"/>
    </location>
</feature>
<dbReference type="PANTHER" id="PTHR12709:SF5">
    <property type="entry name" value="DNA-DIRECTED RNA POLYMERASE I SUBUNIT RPA43"/>
    <property type="match status" value="1"/>
</dbReference>
<dbReference type="Gene3D" id="2.40.50.1060">
    <property type="match status" value="1"/>
</dbReference>
<gene>
    <name evidence="10" type="ORF">KFL_000400290</name>
</gene>
<comment type="similarity">
    <text evidence="2">Belongs to the eukaryotic RPA43 RNA polymerase subunit family.</text>
</comment>
<feature type="region of interest" description="Disordered" evidence="7">
    <location>
        <begin position="181"/>
        <end position="280"/>
    </location>
</feature>
<dbReference type="EMBL" id="DF236989">
    <property type="protein sequence ID" value="GAQ79885.1"/>
    <property type="molecule type" value="Genomic_DNA"/>
</dbReference>
<dbReference type="InterPro" id="IPR041178">
    <property type="entry name" value="RPA43_OB"/>
</dbReference>
<dbReference type="Gene3D" id="3.30.1490.120">
    <property type="entry name" value="RNA polymerase Rpb7-like, N-terminal domain"/>
    <property type="match status" value="1"/>
</dbReference>
<evidence type="ECO:0000256" key="4">
    <source>
        <dbReference type="ARBA" id="ARBA00022553"/>
    </source>
</evidence>
<evidence type="ECO:0000313" key="10">
    <source>
        <dbReference type="EMBL" id="GAQ79885.1"/>
    </source>
</evidence>
<evidence type="ECO:0000256" key="6">
    <source>
        <dbReference type="ARBA" id="ARBA00023242"/>
    </source>
</evidence>
<dbReference type="Pfam" id="PF03876">
    <property type="entry name" value="SHS2_Rpb7-N"/>
    <property type="match status" value="1"/>
</dbReference>
<keyword evidence="11" id="KW-1185">Reference proteome</keyword>
<keyword evidence="3" id="KW-0240">DNA-directed RNA polymerase</keyword>
<name>A0A1Y1HMN1_KLENI</name>
<organism evidence="10 11">
    <name type="scientific">Klebsormidium nitens</name>
    <name type="common">Green alga</name>
    <name type="synonym">Ulothrix nitens</name>
    <dbReference type="NCBI Taxonomy" id="105231"/>
    <lineage>
        <taxon>Eukaryota</taxon>
        <taxon>Viridiplantae</taxon>
        <taxon>Streptophyta</taxon>
        <taxon>Klebsormidiophyceae</taxon>
        <taxon>Klebsormidiales</taxon>
        <taxon>Klebsormidiaceae</taxon>
        <taxon>Klebsormidium</taxon>
    </lineage>
</organism>
<feature type="domain" description="RNA polymerase Rpb7-like N-terminal" evidence="8">
    <location>
        <begin position="16"/>
        <end position="67"/>
    </location>
</feature>
<reference evidence="10 11" key="1">
    <citation type="journal article" date="2014" name="Nat. Commun.">
        <title>Klebsormidium flaccidum genome reveals primary factors for plant terrestrial adaptation.</title>
        <authorList>
            <person name="Hori K."/>
            <person name="Maruyama F."/>
            <person name="Fujisawa T."/>
            <person name="Togashi T."/>
            <person name="Yamamoto N."/>
            <person name="Seo M."/>
            <person name="Sato S."/>
            <person name="Yamada T."/>
            <person name="Mori H."/>
            <person name="Tajima N."/>
            <person name="Moriyama T."/>
            <person name="Ikeuchi M."/>
            <person name="Watanabe M."/>
            <person name="Wada H."/>
            <person name="Kobayashi K."/>
            <person name="Saito M."/>
            <person name="Masuda T."/>
            <person name="Sasaki-Sekimoto Y."/>
            <person name="Mashiguchi K."/>
            <person name="Awai K."/>
            <person name="Shimojima M."/>
            <person name="Masuda S."/>
            <person name="Iwai M."/>
            <person name="Nobusawa T."/>
            <person name="Narise T."/>
            <person name="Kondo S."/>
            <person name="Saito H."/>
            <person name="Sato R."/>
            <person name="Murakawa M."/>
            <person name="Ihara Y."/>
            <person name="Oshima-Yamada Y."/>
            <person name="Ohtaka K."/>
            <person name="Satoh M."/>
            <person name="Sonobe K."/>
            <person name="Ishii M."/>
            <person name="Ohtani R."/>
            <person name="Kanamori-Sato M."/>
            <person name="Honoki R."/>
            <person name="Miyazaki D."/>
            <person name="Mochizuki H."/>
            <person name="Umetsu J."/>
            <person name="Higashi K."/>
            <person name="Shibata D."/>
            <person name="Kamiya Y."/>
            <person name="Sato N."/>
            <person name="Nakamura Y."/>
            <person name="Tabata S."/>
            <person name="Ida S."/>
            <person name="Kurokawa K."/>
            <person name="Ohta H."/>
        </authorList>
    </citation>
    <scope>NUCLEOTIDE SEQUENCE [LARGE SCALE GENOMIC DNA]</scope>
    <source>
        <strain evidence="10 11">NIES-2285</strain>
    </source>
</reference>
<keyword evidence="4" id="KW-0597">Phosphoprotein</keyword>
<evidence type="ECO:0000256" key="7">
    <source>
        <dbReference type="SAM" id="MobiDB-lite"/>
    </source>
</evidence>
<dbReference type="InterPro" id="IPR005576">
    <property type="entry name" value="Rpb7-like_N"/>
</dbReference>
<comment type="subcellular location">
    <subcellularLocation>
        <location evidence="1">Nucleus</location>
        <location evidence="1">Nucleolus</location>
    </subcellularLocation>
</comment>
<protein>
    <submittedName>
        <fullName evidence="10">DNA-dependent RNA polymerase</fullName>
    </submittedName>
</protein>
<dbReference type="AlphaFoldDB" id="A0A1Y1HMN1"/>
<feature type="domain" description="RPA43 OB" evidence="9">
    <location>
        <begin position="87"/>
        <end position="169"/>
    </location>
</feature>
<dbReference type="GO" id="GO:0005736">
    <property type="term" value="C:RNA polymerase I complex"/>
    <property type="evidence" value="ECO:0000318"/>
    <property type="project" value="GO_Central"/>
</dbReference>
<evidence type="ECO:0000256" key="1">
    <source>
        <dbReference type="ARBA" id="ARBA00004604"/>
    </source>
</evidence>